<dbReference type="GO" id="GO:0009252">
    <property type="term" value="P:peptidoglycan biosynthetic process"/>
    <property type="evidence" value="ECO:0007669"/>
    <property type="project" value="UniProtKB-KW"/>
</dbReference>
<dbReference type="EMBL" id="PCVM01000105">
    <property type="protein sequence ID" value="PIQ73081.1"/>
    <property type="molecule type" value="Genomic_DNA"/>
</dbReference>
<evidence type="ECO:0000256" key="3">
    <source>
        <dbReference type="ARBA" id="ARBA00022960"/>
    </source>
</evidence>
<dbReference type="Gene3D" id="3.40.630.30">
    <property type="match status" value="1"/>
</dbReference>
<evidence type="ECO:0008006" key="9">
    <source>
        <dbReference type="Google" id="ProtNLM"/>
    </source>
</evidence>
<dbReference type="AlphaFoldDB" id="A0A2M6IT23"/>
<dbReference type="Proteomes" id="UP000231056">
    <property type="component" value="Unassembled WGS sequence"/>
</dbReference>
<dbReference type="SUPFAM" id="SSF55729">
    <property type="entry name" value="Acyl-CoA N-acyltransferases (Nat)"/>
    <property type="match status" value="2"/>
</dbReference>
<dbReference type="GO" id="GO:0071555">
    <property type="term" value="P:cell wall organization"/>
    <property type="evidence" value="ECO:0007669"/>
    <property type="project" value="UniProtKB-KW"/>
</dbReference>
<evidence type="ECO:0000256" key="6">
    <source>
        <dbReference type="ARBA" id="ARBA00023316"/>
    </source>
</evidence>
<gene>
    <name evidence="7" type="ORF">COV58_04420</name>
</gene>
<keyword evidence="3" id="KW-0133">Cell shape</keyword>
<proteinExistence type="inferred from homology"/>
<keyword evidence="5" id="KW-0012">Acyltransferase</keyword>
<protein>
    <recommendedName>
        <fullName evidence="9">Peptidoglycan bridge formation protein FemAB</fullName>
    </recommendedName>
</protein>
<keyword evidence="4" id="KW-0573">Peptidoglycan synthesis</keyword>
<accession>A0A2M6IT23</accession>
<evidence type="ECO:0000256" key="4">
    <source>
        <dbReference type="ARBA" id="ARBA00022984"/>
    </source>
</evidence>
<evidence type="ECO:0000256" key="1">
    <source>
        <dbReference type="ARBA" id="ARBA00009943"/>
    </source>
</evidence>
<dbReference type="InterPro" id="IPR016181">
    <property type="entry name" value="Acyl_CoA_acyltransferase"/>
</dbReference>
<organism evidence="7 8">
    <name type="scientific">Candidatus Roizmanbacteria bacterium CG11_big_fil_rev_8_21_14_0_20_36_8</name>
    <dbReference type="NCBI Taxonomy" id="1974856"/>
    <lineage>
        <taxon>Bacteria</taxon>
        <taxon>Candidatus Roizmaniibacteriota</taxon>
    </lineage>
</organism>
<evidence type="ECO:0000256" key="2">
    <source>
        <dbReference type="ARBA" id="ARBA00022679"/>
    </source>
</evidence>
<comment type="similarity">
    <text evidence="1">Belongs to the FemABX family.</text>
</comment>
<name>A0A2M6IT23_9BACT</name>
<keyword evidence="6" id="KW-0961">Cell wall biogenesis/degradation</keyword>
<reference evidence="7 8" key="1">
    <citation type="submission" date="2017-09" db="EMBL/GenBank/DDBJ databases">
        <title>Depth-based differentiation of microbial function through sediment-hosted aquifers and enrichment of novel symbionts in the deep terrestrial subsurface.</title>
        <authorList>
            <person name="Probst A.J."/>
            <person name="Ladd B."/>
            <person name="Jarett J.K."/>
            <person name="Geller-Mcgrath D.E."/>
            <person name="Sieber C.M."/>
            <person name="Emerson J.B."/>
            <person name="Anantharaman K."/>
            <person name="Thomas B.C."/>
            <person name="Malmstrom R."/>
            <person name="Stieglmeier M."/>
            <person name="Klingl A."/>
            <person name="Woyke T."/>
            <person name="Ryan C.M."/>
            <person name="Banfield J.F."/>
        </authorList>
    </citation>
    <scope>NUCLEOTIDE SEQUENCE [LARGE SCALE GENOMIC DNA]</scope>
    <source>
        <strain evidence="7">CG11_big_fil_rev_8_21_14_0_20_36_8</strain>
    </source>
</reference>
<dbReference type="PANTHER" id="PTHR36174:SF1">
    <property type="entry name" value="LIPID II:GLYCINE GLYCYLTRANSFERASE"/>
    <property type="match status" value="1"/>
</dbReference>
<dbReference type="GO" id="GO:0008360">
    <property type="term" value="P:regulation of cell shape"/>
    <property type="evidence" value="ECO:0007669"/>
    <property type="project" value="UniProtKB-KW"/>
</dbReference>
<evidence type="ECO:0000313" key="8">
    <source>
        <dbReference type="Proteomes" id="UP000231056"/>
    </source>
</evidence>
<evidence type="ECO:0000313" key="7">
    <source>
        <dbReference type="EMBL" id="PIQ73081.1"/>
    </source>
</evidence>
<dbReference type="GO" id="GO:0016755">
    <property type="term" value="F:aminoacyltransferase activity"/>
    <property type="evidence" value="ECO:0007669"/>
    <property type="project" value="InterPro"/>
</dbReference>
<evidence type="ECO:0000256" key="5">
    <source>
        <dbReference type="ARBA" id="ARBA00023315"/>
    </source>
</evidence>
<dbReference type="PANTHER" id="PTHR36174">
    <property type="entry name" value="LIPID II:GLYCINE GLYCYLTRANSFERASE"/>
    <property type="match status" value="1"/>
</dbReference>
<dbReference type="InterPro" id="IPR050644">
    <property type="entry name" value="PG_Glycine_Bridge_Synth"/>
</dbReference>
<keyword evidence="2" id="KW-0808">Transferase</keyword>
<comment type="caution">
    <text evidence="7">The sequence shown here is derived from an EMBL/GenBank/DDBJ whole genome shotgun (WGS) entry which is preliminary data.</text>
</comment>
<sequence>MRYQQLPDTFDVSKFNSCAHHPLQSWEWGTARQKTGVKVVRIGQFQDNNLFAVFTLSIHQLPLLPYFIGYIPRSVSPTKELIKFLNVYGRKNNLIFIKFEPYETDKNKFKIENYKASPHPLFPKWTQLLDLTKSKDELLSKMKPKTRYNINYAIRNGVTVKELSTDDGFEIFSDLYFKTTNRQKYFGHTKKYHSIIWNSLKKNIAHILIAYHDGIPLCAYELFLFGDRLYYPYGGSSIEKRNLMASNLLMWEAIKFGKKNNAKVFDMWGSLPPDYDRQNSWSGFTKFKEGYGTEFVEFIDSYDIVIRPVLYKLYNIAYWFRERLLQR</sequence>
<dbReference type="PROSITE" id="PS51191">
    <property type="entry name" value="FEMABX"/>
    <property type="match status" value="1"/>
</dbReference>
<dbReference type="InterPro" id="IPR003447">
    <property type="entry name" value="FEMABX"/>
</dbReference>
<dbReference type="Pfam" id="PF02388">
    <property type="entry name" value="FemAB"/>
    <property type="match status" value="3"/>
</dbReference>